<dbReference type="RefSeq" id="WP_190924258.1">
    <property type="nucleotide sequence ID" value="NZ_JACXJA010000003.1"/>
</dbReference>
<proteinExistence type="predicted"/>
<dbReference type="EMBL" id="JACXJA010000003">
    <property type="protein sequence ID" value="MBD2860802.1"/>
    <property type="molecule type" value="Genomic_DNA"/>
</dbReference>
<name>A0A927C6E0_9BACL</name>
<gene>
    <name evidence="1" type="ORF">IDH45_02235</name>
</gene>
<reference evidence="1" key="1">
    <citation type="submission" date="2020-09" db="EMBL/GenBank/DDBJ databases">
        <title>A novel bacterium of genus Paenibacillus, isolated from South China Sea.</title>
        <authorList>
            <person name="Huang H."/>
            <person name="Mo K."/>
            <person name="Hu Y."/>
        </authorList>
    </citation>
    <scope>NUCLEOTIDE SEQUENCE</scope>
    <source>
        <strain evidence="1">IB182363</strain>
    </source>
</reference>
<protein>
    <submittedName>
        <fullName evidence="1">Uncharacterized protein</fullName>
    </submittedName>
</protein>
<accession>A0A927C6E0</accession>
<keyword evidence="2" id="KW-1185">Reference proteome</keyword>
<organism evidence="1 2">
    <name type="scientific">Paenibacillus oceani</name>
    <dbReference type="NCBI Taxonomy" id="2772510"/>
    <lineage>
        <taxon>Bacteria</taxon>
        <taxon>Bacillati</taxon>
        <taxon>Bacillota</taxon>
        <taxon>Bacilli</taxon>
        <taxon>Bacillales</taxon>
        <taxon>Paenibacillaceae</taxon>
        <taxon>Paenibacillus</taxon>
    </lineage>
</organism>
<comment type="caution">
    <text evidence="1">The sequence shown here is derived from an EMBL/GenBank/DDBJ whole genome shotgun (WGS) entry which is preliminary data.</text>
</comment>
<evidence type="ECO:0000313" key="1">
    <source>
        <dbReference type="EMBL" id="MBD2860802.1"/>
    </source>
</evidence>
<sequence>MSESSNNGLLSVGFDPADEQELPPLLDLCIESVRRQGGSRIGRFISLEPGHIRNEEITFWEKYGFLADPFYHTLIKMEVDEWSVPEKLDTKGIGPAAESEIGDIARMLLEDNEEYLADEYTENYEKPAPDQVYLTLKHPDSGKILGIAYYRVSRFKDKRKDGKTYDGLGAWNVGFHFRPEYRLPRPQKRRFIQAVLASMKQLDVIFASARVSSRDFDCLIELFAEGFDFQAPEVQNRMCRNV</sequence>
<dbReference type="Proteomes" id="UP000639396">
    <property type="component" value="Unassembled WGS sequence"/>
</dbReference>
<evidence type="ECO:0000313" key="2">
    <source>
        <dbReference type="Proteomes" id="UP000639396"/>
    </source>
</evidence>
<dbReference type="AlphaFoldDB" id="A0A927C6E0"/>